<evidence type="ECO:0000256" key="1">
    <source>
        <dbReference type="SAM" id="MobiDB-lite"/>
    </source>
</evidence>
<protein>
    <submittedName>
        <fullName evidence="2">Expressed protein</fullName>
    </submittedName>
</protein>
<dbReference type="KEGG" id="cvr:CHLNCDRAFT_137843"/>
<organism evidence="3">
    <name type="scientific">Chlorella variabilis</name>
    <name type="common">Green alga</name>
    <dbReference type="NCBI Taxonomy" id="554065"/>
    <lineage>
        <taxon>Eukaryota</taxon>
        <taxon>Viridiplantae</taxon>
        <taxon>Chlorophyta</taxon>
        <taxon>core chlorophytes</taxon>
        <taxon>Trebouxiophyceae</taxon>
        <taxon>Chlorellales</taxon>
        <taxon>Chlorellaceae</taxon>
        <taxon>Chlorella clade</taxon>
        <taxon>Chlorella</taxon>
    </lineage>
</organism>
<reference evidence="2 3" key="1">
    <citation type="journal article" date="2010" name="Plant Cell">
        <title>The Chlorella variabilis NC64A genome reveals adaptation to photosymbiosis, coevolution with viruses, and cryptic sex.</title>
        <authorList>
            <person name="Blanc G."/>
            <person name="Duncan G."/>
            <person name="Agarkova I."/>
            <person name="Borodovsky M."/>
            <person name="Gurnon J."/>
            <person name="Kuo A."/>
            <person name="Lindquist E."/>
            <person name="Lucas S."/>
            <person name="Pangilinan J."/>
            <person name="Polle J."/>
            <person name="Salamov A."/>
            <person name="Terry A."/>
            <person name="Yamada T."/>
            <person name="Dunigan D.D."/>
            <person name="Grigoriev I.V."/>
            <person name="Claverie J.M."/>
            <person name="Van Etten J.L."/>
        </authorList>
    </citation>
    <scope>NUCLEOTIDE SEQUENCE [LARGE SCALE GENOMIC DNA]</scope>
    <source>
        <strain evidence="2 3">NC64A</strain>
    </source>
</reference>
<dbReference type="OrthoDB" id="10452344at2759"/>
<dbReference type="Proteomes" id="UP000008141">
    <property type="component" value="Unassembled WGS sequence"/>
</dbReference>
<keyword evidence="3" id="KW-1185">Reference proteome</keyword>
<name>E1Z4M4_CHLVA</name>
<dbReference type="EMBL" id="GL433836">
    <property type="protein sequence ID" value="EFN59372.1"/>
    <property type="molecule type" value="Genomic_DNA"/>
</dbReference>
<dbReference type="AlphaFoldDB" id="E1Z4M4"/>
<evidence type="ECO:0000313" key="3">
    <source>
        <dbReference type="Proteomes" id="UP000008141"/>
    </source>
</evidence>
<gene>
    <name evidence="2" type="ORF">CHLNCDRAFT_137843</name>
</gene>
<sequence>MMPAVVARGPLFDYECAAECLSQDGWDPVCVHNGRDPGVEGTLFPNECALKCTSNTDASTPHYTYLPFDDQICSSAVGCSLLGQAVDRCRELWETPEEEMSESPKLSDDCGCEWIPSKAAGGPAGAPSPAPGPTPDDLVAPAPDAERRR</sequence>
<dbReference type="InParanoid" id="E1Z4M4"/>
<dbReference type="RefSeq" id="XP_005851474.1">
    <property type="nucleotide sequence ID" value="XM_005851412.1"/>
</dbReference>
<proteinExistence type="predicted"/>
<dbReference type="GeneID" id="17358494"/>
<accession>E1Z4M4</accession>
<evidence type="ECO:0000313" key="2">
    <source>
        <dbReference type="EMBL" id="EFN59372.1"/>
    </source>
</evidence>
<feature type="region of interest" description="Disordered" evidence="1">
    <location>
        <begin position="117"/>
        <end position="149"/>
    </location>
</feature>